<evidence type="ECO:0000313" key="3">
    <source>
        <dbReference type="Proteomes" id="UP000003900"/>
    </source>
</evidence>
<dbReference type="GO" id="GO:0003676">
    <property type="term" value="F:nucleic acid binding"/>
    <property type="evidence" value="ECO:0007669"/>
    <property type="project" value="InterPro"/>
</dbReference>
<reference evidence="2 3" key="1">
    <citation type="journal article" date="2012" name="J. Bacteriol.">
        <title>Genome Sequence of the Pattern-Forming Social Bacterium Paenibacillus dendritiformis C454 Chiral Morphotype.</title>
        <authorList>
            <person name="Sirota-Madi A."/>
            <person name="Olender T."/>
            <person name="Helman Y."/>
            <person name="Brainis I."/>
            <person name="Finkelshtein A."/>
            <person name="Roth D."/>
            <person name="Hagai E."/>
            <person name="Leshkowitz D."/>
            <person name="Brodsky L."/>
            <person name="Galatenko V."/>
            <person name="Nikolaev V."/>
            <person name="Gutnick D.L."/>
            <person name="Lancet D."/>
            <person name="Ben-Jacob E."/>
        </authorList>
    </citation>
    <scope>NUCLEOTIDE SEQUENCE [LARGE SCALE GENOMIC DNA]</scope>
    <source>
        <strain evidence="2 3">C454</strain>
    </source>
</reference>
<dbReference type="SUPFAM" id="SSF50249">
    <property type="entry name" value="Nucleic acid-binding proteins"/>
    <property type="match status" value="1"/>
</dbReference>
<dbReference type="InterPro" id="IPR003029">
    <property type="entry name" value="S1_domain"/>
</dbReference>
<name>H3SCR8_9BACL</name>
<sequence length="170" mass="19528">MNYMYLKIEDPDNELTYYFEVDGERVAYRQIELSENRECRLSIAPDFHLSEVLIDFEEKDMIAREEFERAWAAAVQPYQPAWEQAKREYRIGDAVTGGIAMFYPQGVIIQIGPGRYGAACREELASATLPEYLYPGHRADGIVLGYDEDNFWLVLGAVQVSEENIAIEWG</sequence>
<dbReference type="OrthoDB" id="2083321at2"/>
<gene>
    <name evidence="2" type="ORF">PDENDC454_06555</name>
</gene>
<comment type="caution">
    <text evidence="2">The sequence shown here is derived from an EMBL/GenBank/DDBJ whole genome shotgun (WGS) entry which is preliminary data.</text>
</comment>
<evidence type="ECO:0000313" key="2">
    <source>
        <dbReference type="EMBL" id="EHQ63171.1"/>
    </source>
</evidence>
<protein>
    <recommendedName>
        <fullName evidence="1">S1 motif domain-containing protein</fullName>
    </recommendedName>
</protein>
<keyword evidence="3" id="KW-1185">Reference proteome</keyword>
<dbReference type="AlphaFoldDB" id="H3SCR8"/>
<dbReference type="InterPro" id="IPR012340">
    <property type="entry name" value="NA-bd_OB-fold"/>
</dbReference>
<feature type="domain" description="S1 motif" evidence="1">
    <location>
        <begin position="92"/>
        <end position="158"/>
    </location>
</feature>
<dbReference type="RefSeq" id="WP_006675821.1">
    <property type="nucleotide sequence ID" value="NZ_AHKH01000011.1"/>
</dbReference>
<organism evidence="2 3">
    <name type="scientific">Paenibacillus dendritiformis C454</name>
    <dbReference type="NCBI Taxonomy" id="1131935"/>
    <lineage>
        <taxon>Bacteria</taxon>
        <taxon>Bacillati</taxon>
        <taxon>Bacillota</taxon>
        <taxon>Bacilli</taxon>
        <taxon>Bacillales</taxon>
        <taxon>Paenibacillaceae</taxon>
        <taxon>Paenibacillus</taxon>
    </lineage>
</organism>
<dbReference type="PROSITE" id="PS50126">
    <property type="entry name" value="S1"/>
    <property type="match status" value="1"/>
</dbReference>
<accession>H3SCR8</accession>
<proteinExistence type="predicted"/>
<dbReference type="PATRIC" id="fig|1131935.3.peg.1325"/>
<evidence type="ECO:0000259" key="1">
    <source>
        <dbReference type="PROSITE" id="PS50126"/>
    </source>
</evidence>
<dbReference type="Proteomes" id="UP000003900">
    <property type="component" value="Unassembled WGS sequence"/>
</dbReference>
<dbReference type="EMBL" id="AHKH01000011">
    <property type="protein sequence ID" value="EHQ63171.1"/>
    <property type="molecule type" value="Genomic_DNA"/>
</dbReference>